<dbReference type="EMBL" id="CP136600">
    <property type="protein sequence ID" value="WOH37034.1"/>
    <property type="molecule type" value="Genomic_DNA"/>
</dbReference>
<feature type="compositionally biased region" description="Basic and acidic residues" evidence="1">
    <location>
        <begin position="92"/>
        <end position="109"/>
    </location>
</feature>
<evidence type="ECO:0008006" key="5">
    <source>
        <dbReference type="Google" id="ProtNLM"/>
    </source>
</evidence>
<evidence type="ECO:0000256" key="1">
    <source>
        <dbReference type="SAM" id="MobiDB-lite"/>
    </source>
</evidence>
<organism evidence="3 4">
    <name type="scientific">Thalassotalea fonticola</name>
    <dbReference type="NCBI Taxonomy" id="3065649"/>
    <lineage>
        <taxon>Bacteria</taxon>
        <taxon>Pseudomonadati</taxon>
        <taxon>Pseudomonadota</taxon>
        <taxon>Gammaproteobacteria</taxon>
        <taxon>Alteromonadales</taxon>
        <taxon>Colwelliaceae</taxon>
        <taxon>Thalassotalea</taxon>
    </lineage>
</organism>
<feature type="region of interest" description="Disordered" evidence="1">
    <location>
        <begin position="82"/>
        <end position="109"/>
    </location>
</feature>
<keyword evidence="2" id="KW-0472">Membrane</keyword>
<reference evidence="3 4" key="1">
    <citation type="submission" date="2023-09" db="EMBL/GenBank/DDBJ databases">
        <authorList>
            <person name="Qi X."/>
        </authorList>
    </citation>
    <scope>NUCLEOTIDE SEQUENCE [LARGE SCALE GENOMIC DNA]</scope>
    <source>
        <strain evidence="3 4">S1-1</strain>
    </source>
</reference>
<evidence type="ECO:0000313" key="4">
    <source>
        <dbReference type="Proteomes" id="UP001301442"/>
    </source>
</evidence>
<sequence length="109" mass="12940">MEDKKKYLFDHPKNIKRALYLLYSCCILLFILDFVIPRDVSHGWESLWGFYPIYGFISCVVLVRVATWMRTFLRREEDYYDNEGMDDGAISHNDDVKNSKDIGDHHVDD</sequence>
<evidence type="ECO:0000256" key="2">
    <source>
        <dbReference type="SAM" id="Phobius"/>
    </source>
</evidence>
<name>A0ABZ0GM99_9GAMM</name>
<proteinExistence type="predicted"/>
<dbReference type="RefSeq" id="WP_348395828.1">
    <property type="nucleotide sequence ID" value="NZ_CP136600.1"/>
</dbReference>
<accession>A0ABZ0GM99</accession>
<gene>
    <name evidence="3" type="ORF">RI844_16935</name>
</gene>
<dbReference type="Proteomes" id="UP001301442">
    <property type="component" value="Chromosome"/>
</dbReference>
<evidence type="ECO:0000313" key="3">
    <source>
        <dbReference type="EMBL" id="WOH37034.1"/>
    </source>
</evidence>
<protein>
    <recommendedName>
        <fullName evidence="5">DUF997 family protein</fullName>
    </recommendedName>
</protein>
<keyword evidence="4" id="KW-1185">Reference proteome</keyword>
<feature type="transmembrane region" description="Helical" evidence="2">
    <location>
        <begin position="20"/>
        <end position="36"/>
    </location>
</feature>
<keyword evidence="2" id="KW-0812">Transmembrane</keyword>
<keyword evidence="2" id="KW-1133">Transmembrane helix</keyword>
<feature type="transmembrane region" description="Helical" evidence="2">
    <location>
        <begin position="48"/>
        <end position="66"/>
    </location>
</feature>